<keyword evidence="2" id="KW-1185">Reference proteome</keyword>
<dbReference type="EMBL" id="CABPRZ010000002">
    <property type="protein sequence ID" value="VVD69470.1"/>
    <property type="molecule type" value="Genomic_DNA"/>
</dbReference>
<dbReference type="InterPro" id="IPR036196">
    <property type="entry name" value="Ptyr_pPase_sf"/>
</dbReference>
<name>A0A5E4S1K0_9BURK</name>
<accession>A0A5E4S1K0</accession>
<sequence>MSDQVYNVLFLCTGNSARRVLAEVQLNALRIGKAKP</sequence>
<organism evidence="1 2">
    <name type="scientific">Pandoraea terrae</name>
    <dbReference type="NCBI Taxonomy" id="1537710"/>
    <lineage>
        <taxon>Bacteria</taxon>
        <taxon>Pseudomonadati</taxon>
        <taxon>Pseudomonadota</taxon>
        <taxon>Betaproteobacteria</taxon>
        <taxon>Burkholderiales</taxon>
        <taxon>Burkholderiaceae</taxon>
        <taxon>Pandoraea</taxon>
    </lineage>
</organism>
<dbReference type="SUPFAM" id="SSF52788">
    <property type="entry name" value="Phosphotyrosine protein phosphatases I"/>
    <property type="match status" value="1"/>
</dbReference>
<evidence type="ECO:0000313" key="1">
    <source>
        <dbReference type="EMBL" id="VVD69470.1"/>
    </source>
</evidence>
<reference evidence="1 2" key="1">
    <citation type="submission" date="2019-08" db="EMBL/GenBank/DDBJ databases">
        <authorList>
            <person name="Peeters C."/>
        </authorList>
    </citation>
    <scope>NUCLEOTIDE SEQUENCE [LARGE SCALE GENOMIC DNA]</scope>
    <source>
        <strain evidence="1 2">LMG 30175</strain>
    </source>
</reference>
<evidence type="ECO:0000313" key="2">
    <source>
        <dbReference type="Proteomes" id="UP000414233"/>
    </source>
</evidence>
<proteinExistence type="predicted"/>
<protein>
    <submittedName>
        <fullName evidence="1">Arsenate reductase</fullName>
    </submittedName>
</protein>
<gene>
    <name evidence="1" type="ORF">PTE30175_00491</name>
</gene>
<dbReference type="AlphaFoldDB" id="A0A5E4S1K0"/>
<dbReference type="Proteomes" id="UP000414233">
    <property type="component" value="Unassembled WGS sequence"/>
</dbReference>